<evidence type="ECO:0000313" key="9">
    <source>
        <dbReference type="Proteomes" id="UP001396898"/>
    </source>
</evidence>
<feature type="compositionally biased region" description="Low complexity" evidence="6">
    <location>
        <begin position="493"/>
        <end position="505"/>
    </location>
</feature>
<dbReference type="EMBL" id="JAQQWI010000018">
    <property type="protein sequence ID" value="KAK8002150.1"/>
    <property type="molecule type" value="Genomic_DNA"/>
</dbReference>
<evidence type="ECO:0000256" key="2">
    <source>
        <dbReference type="ARBA" id="ARBA00022723"/>
    </source>
</evidence>
<protein>
    <recommendedName>
        <fullName evidence="7">2OGFeDO JBP1/TET oxygenase domain-containing protein</fullName>
    </recommendedName>
</protein>
<keyword evidence="9" id="KW-1185">Reference proteome</keyword>
<keyword evidence="3" id="KW-0223">Dioxygenase</keyword>
<dbReference type="Proteomes" id="UP001396898">
    <property type="component" value="Unassembled WGS sequence"/>
</dbReference>
<accession>A0ABR1R8M8</accession>
<comment type="caution">
    <text evidence="8">The sequence shown here is derived from an EMBL/GenBank/DDBJ whole genome shotgun (WGS) entry which is preliminary data.</text>
</comment>
<keyword evidence="5" id="KW-0408">Iron</keyword>
<dbReference type="InterPro" id="IPR024779">
    <property type="entry name" value="2OGFeDO_JBP1/TET_oxygenase_dom"/>
</dbReference>
<evidence type="ECO:0000256" key="1">
    <source>
        <dbReference type="ARBA" id="ARBA00001954"/>
    </source>
</evidence>
<gene>
    <name evidence="8" type="ORF">PG991_014372</name>
</gene>
<feature type="compositionally biased region" description="Polar residues" evidence="6">
    <location>
        <begin position="523"/>
        <end position="542"/>
    </location>
</feature>
<proteinExistence type="predicted"/>
<evidence type="ECO:0000256" key="6">
    <source>
        <dbReference type="SAM" id="MobiDB-lite"/>
    </source>
</evidence>
<evidence type="ECO:0000313" key="8">
    <source>
        <dbReference type="EMBL" id="KAK8002150.1"/>
    </source>
</evidence>
<evidence type="ECO:0000256" key="5">
    <source>
        <dbReference type="ARBA" id="ARBA00023004"/>
    </source>
</evidence>
<dbReference type="Gene3D" id="3.60.130.30">
    <property type="match status" value="1"/>
</dbReference>
<dbReference type="Pfam" id="PF12851">
    <property type="entry name" value="Tet_JBP"/>
    <property type="match status" value="1"/>
</dbReference>
<name>A0ABR1R8M8_9PEZI</name>
<evidence type="ECO:0000259" key="7">
    <source>
        <dbReference type="Pfam" id="PF12851"/>
    </source>
</evidence>
<evidence type="ECO:0000256" key="4">
    <source>
        <dbReference type="ARBA" id="ARBA00023002"/>
    </source>
</evidence>
<keyword evidence="2" id="KW-0479">Metal-binding</keyword>
<evidence type="ECO:0000256" key="3">
    <source>
        <dbReference type="ARBA" id="ARBA00022964"/>
    </source>
</evidence>
<keyword evidence="4" id="KW-0560">Oxidoreductase</keyword>
<reference evidence="8 9" key="1">
    <citation type="submission" date="2023-01" db="EMBL/GenBank/DDBJ databases">
        <title>Analysis of 21 Apiospora genomes using comparative genomics revels a genus with tremendous synthesis potential of carbohydrate active enzymes and secondary metabolites.</title>
        <authorList>
            <person name="Sorensen T."/>
        </authorList>
    </citation>
    <scope>NUCLEOTIDE SEQUENCE [LARGE SCALE GENOMIC DNA]</scope>
    <source>
        <strain evidence="8 9">CBS 20057</strain>
    </source>
</reference>
<feature type="compositionally biased region" description="Pro residues" evidence="6">
    <location>
        <begin position="508"/>
        <end position="518"/>
    </location>
</feature>
<feature type="region of interest" description="Disordered" evidence="6">
    <location>
        <begin position="487"/>
        <end position="562"/>
    </location>
</feature>
<comment type="cofactor">
    <cofactor evidence="1">
        <name>Fe(2+)</name>
        <dbReference type="ChEBI" id="CHEBI:29033"/>
    </cofactor>
</comment>
<feature type="domain" description="2OGFeDO JBP1/TET oxygenase" evidence="7">
    <location>
        <begin position="361"/>
        <end position="467"/>
    </location>
</feature>
<organism evidence="8 9">
    <name type="scientific">Apiospora marii</name>
    <dbReference type="NCBI Taxonomy" id="335849"/>
    <lineage>
        <taxon>Eukaryota</taxon>
        <taxon>Fungi</taxon>
        <taxon>Dikarya</taxon>
        <taxon>Ascomycota</taxon>
        <taxon>Pezizomycotina</taxon>
        <taxon>Sordariomycetes</taxon>
        <taxon>Xylariomycetidae</taxon>
        <taxon>Amphisphaeriales</taxon>
        <taxon>Apiosporaceae</taxon>
        <taxon>Apiospora</taxon>
    </lineage>
</organism>
<sequence>MPSLYRQVLSSTSSQTDKRDAIRRFLARVPSTEALQLATKSADQGFTSVVRNDDTETTVDFSIASMKVRLMHCKDVDLQRDAPFAGTKRHRDALAAAKDAFPETPMTTEVQQYVIARRLLRLEGNLDAAISKISISNEEKRTKILAELRSEAREEYWLHSNQLERAMIIQDAGMGQHLDVHRLSVFIQEGWPANWNNGRHDVDFFRQYLADTTAAEEVWELIDADLCVVTDCHRRVIFANLEDATGLVFDDGLAKTLADTIDMYSYFTPLPLPDTKRHVVDRYVRRLHPELDPALATVEKLHRAKMAVAHYGCWSMQGDPNGRNLFLTRDSRFWRSFDPQYYPMEVFPGFCESVLGRCSDVIRFLVESLDPEYYAFCRGVYDHIPEQARLKTTDNDFLSLFALGINGYTQRHRDTGDMVGGMAGLVTLGGYTGGNLCIPQLGFRVRYAPGACTILRGDKMDHLVTDFSGPRYFVIGTNHESVRRHAVRKMQQEESAQQQQGAEYEVPSPRPRGNPDPFAPADYSSSSRNDDNTASEGEQNPYSLAEEFAIETPCVNPGCDEDDEEVADHIWTNEELHEAAALPLYDKSSSDASPY</sequence>